<organism evidence="1 2">
    <name type="scientific">Croceitalea vernalis</name>
    <dbReference type="NCBI Taxonomy" id="3075599"/>
    <lineage>
        <taxon>Bacteria</taxon>
        <taxon>Pseudomonadati</taxon>
        <taxon>Bacteroidota</taxon>
        <taxon>Flavobacteriia</taxon>
        <taxon>Flavobacteriales</taxon>
        <taxon>Flavobacteriaceae</taxon>
        <taxon>Croceitalea</taxon>
    </lineage>
</organism>
<accession>A0ABU3BIN9</accession>
<dbReference type="EMBL" id="JAVRHU010000002">
    <property type="protein sequence ID" value="MDT0622028.1"/>
    <property type="molecule type" value="Genomic_DNA"/>
</dbReference>
<dbReference type="Proteomes" id="UP001250662">
    <property type="component" value="Unassembled WGS sequence"/>
</dbReference>
<proteinExistence type="predicted"/>
<sequence length="245" mass="28684">MNKPTIILFLTLILFSCKEKIERIDIANELRGNTFNMTSIGERDTLTIEFKDSTFTVFEYSDRNLPWRIASFENNTLLVFDSRVIAIEQIDKNTLKGLLISEKDYEVILEKRQVRWNKELLNGIWIEEKNYDLFFNDSIVKPPLPPAPPGVSESDFQYPPFYEIKGDTISASYFYQVSKSGIDINNTTEFLNLELPSDLDKVEKLWKIKKITDSIMIIDRVIEKEKEKFSFLTTTEENIKLIKKR</sequence>
<evidence type="ECO:0008006" key="3">
    <source>
        <dbReference type="Google" id="ProtNLM"/>
    </source>
</evidence>
<gene>
    <name evidence="1" type="ORF">RM520_10330</name>
</gene>
<evidence type="ECO:0000313" key="2">
    <source>
        <dbReference type="Proteomes" id="UP001250662"/>
    </source>
</evidence>
<keyword evidence="2" id="KW-1185">Reference proteome</keyword>
<evidence type="ECO:0000313" key="1">
    <source>
        <dbReference type="EMBL" id="MDT0622028.1"/>
    </source>
</evidence>
<protein>
    <recommendedName>
        <fullName evidence="3">Lipoprotein</fullName>
    </recommendedName>
</protein>
<name>A0ABU3BIN9_9FLAO</name>
<dbReference type="PROSITE" id="PS51257">
    <property type="entry name" value="PROKAR_LIPOPROTEIN"/>
    <property type="match status" value="1"/>
</dbReference>
<comment type="caution">
    <text evidence="1">The sequence shown here is derived from an EMBL/GenBank/DDBJ whole genome shotgun (WGS) entry which is preliminary data.</text>
</comment>
<reference evidence="1 2" key="1">
    <citation type="submission" date="2023-09" db="EMBL/GenBank/DDBJ databases">
        <authorList>
            <person name="Rey-Velasco X."/>
        </authorList>
    </citation>
    <scope>NUCLEOTIDE SEQUENCE [LARGE SCALE GENOMIC DNA]</scope>
    <source>
        <strain evidence="1 2">P007</strain>
    </source>
</reference>
<dbReference type="RefSeq" id="WP_311387977.1">
    <property type="nucleotide sequence ID" value="NZ_JAVRHU010000002.1"/>
</dbReference>